<keyword evidence="1" id="KW-0812">Transmembrane</keyword>
<dbReference type="EMBL" id="VSSQ01019684">
    <property type="protein sequence ID" value="MPM63935.1"/>
    <property type="molecule type" value="Genomic_DNA"/>
</dbReference>
<keyword evidence="1" id="KW-0472">Membrane</keyword>
<feature type="transmembrane region" description="Helical" evidence="1">
    <location>
        <begin position="100"/>
        <end position="117"/>
    </location>
</feature>
<sequence length="118" mass="13827">MFFSGINRLLVPRYIPANCSTVSPTCKYKNTKYIIYEYPYGFNSIHKKITDVDKLFRKAFRHMASESLSGKLEQEISIERDKMLNADRWKKKSAGLQNPALFFFLFMLFPTLAFLLLL</sequence>
<dbReference type="AlphaFoldDB" id="A0A645BEQ7"/>
<name>A0A645BEQ7_9ZZZZ</name>
<organism evidence="2">
    <name type="scientific">bioreactor metagenome</name>
    <dbReference type="NCBI Taxonomy" id="1076179"/>
    <lineage>
        <taxon>unclassified sequences</taxon>
        <taxon>metagenomes</taxon>
        <taxon>ecological metagenomes</taxon>
    </lineage>
</organism>
<protein>
    <submittedName>
        <fullName evidence="2">Uncharacterized protein</fullName>
    </submittedName>
</protein>
<accession>A0A645BEQ7</accession>
<gene>
    <name evidence="2" type="ORF">SDC9_110820</name>
</gene>
<reference evidence="2" key="1">
    <citation type="submission" date="2019-08" db="EMBL/GenBank/DDBJ databases">
        <authorList>
            <person name="Kucharzyk K."/>
            <person name="Murdoch R.W."/>
            <person name="Higgins S."/>
            <person name="Loffler F."/>
        </authorList>
    </citation>
    <scope>NUCLEOTIDE SEQUENCE</scope>
</reference>
<comment type="caution">
    <text evidence="2">The sequence shown here is derived from an EMBL/GenBank/DDBJ whole genome shotgun (WGS) entry which is preliminary data.</text>
</comment>
<evidence type="ECO:0000313" key="2">
    <source>
        <dbReference type="EMBL" id="MPM63935.1"/>
    </source>
</evidence>
<evidence type="ECO:0000256" key="1">
    <source>
        <dbReference type="SAM" id="Phobius"/>
    </source>
</evidence>
<proteinExistence type="predicted"/>
<keyword evidence="1" id="KW-1133">Transmembrane helix</keyword>